<keyword evidence="3" id="KW-1185">Reference proteome</keyword>
<feature type="region of interest" description="Disordered" evidence="1">
    <location>
        <begin position="65"/>
        <end position="86"/>
    </location>
</feature>
<gene>
    <name evidence="2" type="ORF">ARMOST_18423</name>
</gene>
<dbReference type="AlphaFoldDB" id="A0A284S1U2"/>
<protein>
    <submittedName>
        <fullName evidence="2">Uncharacterized protein</fullName>
    </submittedName>
</protein>
<evidence type="ECO:0000313" key="2">
    <source>
        <dbReference type="EMBL" id="SJL14947.1"/>
    </source>
</evidence>
<evidence type="ECO:0000256" key="1">
    <source>
        <dbReference type="SAM" id="MobiDB-lite"/>
    </source>
</evidence>
<evidence type="ECO:0000313" key="3">
    <source>
        <dbReference type="Proteomes" id="UP000219338"/>
    </source>
</evidence>
<reference evidence="3" key="1">
    <citation type="journal article" date="2017" name="Nat. Ecol. Evol.">
        <title>Genome expansion and lineage-specific genetic innovations in the forest pathogenic fungi Armillaria.</title>
        <authorList>
            <person name="Sipos G."/>
            <person name="Prasanna A.N."/>
            <person name="Walter M.C."/>
            <person name="O'Connor E."/>
            <person name="Balint B."/>
            <person name="Krizsan K."/>
            <person name="Kiss B."/>
            <person name="Hess J."/>
            <person name="Varga T."/>
            <person name="Slot J."/>
            <person name="Riley R."/>
            <person name="Boka B."/>
            <person name="Rigling D."/>
            <person name="Barry K."/>
            <person name="Lee J."/>
            <person name="Mihaltcheva S."/>
            <person name="LaButti K."/>
            <person name="Lipzen A."/>
            <person name="Waldron R."/>
            <person name="Moloney N.M."/>
            <person name="Sperisen C."/>
            <person name="Kredics L."/>
            <person name="Vagvoelgyi C."/>
            <person name="Patrignani A."/>
            <person name="Fitzpatrick D."/>
            <person name="Nagy I."/>
            <person name="Doyle S."/>
            <person name="Anderson J.B."/>
            <person name="Grigoriev I.V."/>
            <person name="Gueldener U."/>
            <person name="Muensterkoetter M."/>
            <person name="Nagy L.G."/>
        </authorList>
    </citation>
    <scope>NUCLEOTIDE SEQUENCE [LARGE SCALE GENOMIC DNA]</scope>
    <source>
        <strain evidence="3">C18/9</strain>
    </source>
</reference>
<feature type="compositionally biased region" description="Basic and acidic residues" evidence="1">
    <location>
        <begin position="74"/>
        <end position="86"/>
    </location>
</feature>
<organism evidence="2 3">
    <name type="scientific">Armillaria ostoyae</name>
    <name type="common">Armillaria root rot fungus</name>
    <dbReference type="NCBI Taxonomy" id="47428"/>
    <lineage>
        <taxon>Eukaryota</taxon>
        <taxon>Fungi</taxon>
        <taxon>Dikarya</taxon>
        <taxon>Basidiomycota</taxon>
        <taxon>Agaricomycotina</taxon>
        <taxon>Agaricomycetes</taxon>
        <taxon>Agaricomycetidae</taxon>
        <taxon>Agaricales</taxon>
        <taxon>Marasmiineae</taxon>
        <taxon>Physalacriaceae</taxon>
        <taxon>Armillaria</taxon>
    </lineage>
</organism>
<accession>A0A284S1U2</accession>
<sequence length="86" mass="9711">MNTFLPKIVPKNSMEMDRTFRFQSRTSADSVACHPGRPLFSDMGLEDKDGYGRFPCLGAVGRELDESLSEDEEKAAWTRTAEDNYS</sequence>
<dbReference type="Proteomes" id="UP000219338">
    <property type="component" value="Unassembled WGS sequence"/>
</dbReference>
<name>A0A284S1U2_ARMOS</name>
<dbReference type="EMBL" id="FUEG01000026">
    <property type="protein sequence ID" value="SJL14947.1"/>
    <property type="molecule type" value="Genomic_DNA"/>
</dbReference>
<proteinExistence type="predicted"/>